<dbReference type="FunFam" id="2.60.120.290:FF:000013">
    <property type="entry name" value="Membrane frizzled-related protein"/>
    <property type="match status" value="1"/>
</dbReference>
<dbReference type="AlphaFoldDB" id="A0AAW0NI88"/>
<dbReference type="InterPro" id="IPR043504">
    <property type="entry name" value="Peptidase_S1_PA_chymotrypsin"/>
</dbReference>
<reference evidence="15" key="1">
    <citation type="submission" date="2024-04" db="EMBL/GenBank/DDBJ databases">
        <title>Salinicola lusitanus LLJ914,a marine bacterium isolated from the Okinawa Trough.</title>
        <authorList>
            <person name="Li J."/>
        </authorList>
    </citation>
    <scope>NUCLEOTIDE SEQUENCE [LARGE SCALE GENOMIC DNA]</scope>
</reference>
<dbReference type="SUPFAM" id="SSF50494">
    <property type="entry name" value="Trypsin-like serine proteases"/>
    <property type="match status" value="1"/>
</dbReference>
<dbReference type="GO" id="GO:0005576">
    <property type="term" value="C:extracellular region"/>
    <property type="evidence" value="ECO:0007669"/>
    <property type="project" value="UniProtKB-SubCell"/>
</dbReference>
<dbReference type="Pfam" id="PF00431">
    <property type="entry name" value="CUB"/>
    <property type="match status" value="2"/>
</dbReference>
<dbReference type="PROSITE" id="PS00134">
    <property type="entry name" value="TRYPSIN_HIS"/>
    <property type="match status" value="1"/>
</dbReference>
<dbReference type="PROSITE" id="PS50240">
    <property type="entry name" value="TRYPSIN_DOM"/>
    <property type="match status" value="1"/>
</dbReference>
<feature type="domain" description="CUB" evidence="12">
    <location>
        <begin position="322"/>
        <end position="433"/>
    </location>
</feature>
<dbReference type="FunFam" id="2.40.10.10:FF:000181">
    <property type="entry name" value="Chymotrypsinogen A"/>
    <property type="match status" value="1"/>
</dbReference>
<dbReference type="InterPro" id="IPR001254">
    <property type="entry name" value="Trypsin_dom"/>
</dbReference>
<comment type="caution">
    <text evidence="9">Lacks conserved residue(s) required for the propagation of feature annotation.</text>
</comment>
<dbReference type="GO" id="GO:0007586">
    <property type="term" value="P:digestion"/>
    <property type="evidence" value="ECO:0007669"/>
    <property type="project" value="UniProtKB-KW"/>
</dbReference>
<evidence type="ECO:0000259" key="12">
    <source>
        <dbReference type="PROSITE" id="PS01180"/>
    </source>
</evidence>
<evidence type="ECO:0000256" key="3">
    <source>
        <dbReference type="ARBA" id="ARBA00022670"/>
    </source>
</evidence>
<dbReference type="EC" id="3.4.21.1" evidence="8"/>
<dbReference type="SMART" id="SM00020">
    <property type="entry name" value="Tryp_SPc"/>
    <property type="match status" value="1"/>
</dbReference>
<dbReference type="CDD" id="cd00041">
    <property type="entry name" value="CUB"/>
    <property type="match status" value="2"/>
</dbReference>
<dbReference type="CDD" id="cd00190">
    <property type="entry name" value="Tryp_SPc"/>
    <property type="match status" value="1"/>
</dbReference>
<dbReference type="InterPro" id="IPR009003">
    <property type="entry name" value="Peptidase_S1_PA"/>
</dbReference>
<organism evidence="14 15">
    <name type="scientific">Mugilogobius chulae</name>
    <name type="common">yellowstripe goby</name>
    <dbReference type="NCBI Taxonomy" id="88201"/>
    <lineage>
        <taxon>Eukaryota</taxon>
        <taxon>Metazoa</taxon>
        <taxon>Chordata</taxon>
        <taxon>Craniata</taxon>
        <taxon>Vertebrata</taxon>
        <taxon>Euteleostomi</taxon>
        <taxon>Actinopterygii</taxon>
        <taxon>Neopterygii</taxon>
        <taxon>Teleostei</taxon>
        <taxon>Neoteleostei</taxon>
        <taxon>Acanthomorphata</taxon>
        <taxon>Gobiaria</taxon>
        <taxon>Gobiiformes</taxon>
        <taxon>Gobioidei</taxon>
        <taxon>Gobiidae</taxon>
        <taxon>Gobionellinae</taxon>
        <taxon>Mugilogobius</taxon>
    </lineage>
</organism>
<dbReference type="SUPFAM" id="SSF49854">
    <property type="entry name" value="Spermadhesin, CUB domain"/>
    <property type="match status" value="2"/>
</dbReference>
<evidence type="ECO:0000256" key="9">
    <source>
        <dbReference type="PROSITE-ProRule" id="PRU00059"/>
    </source>
</evidence>
<dbReference type="GO" id="GO:0004252">
    <property type="term" value="F:serine-type endopeptidase activity"/>
    <property type="evidence" value="ECO:0007669"/>
    <property type="project" value="UniProtKB-EC"/>
</dbReference>
<evidence type="ECO:0000256" key="8">
    <source>
        <dbReference type="ARBA" id="ARBA00044036"/>
    </source>
</evidence>
<keyword evidence="6" id="KW-0720">Serine protease</keyword>
<dbReference type="Gene3D" id="2.40.10.10">
    <property type="entry name" value="Trypsin-like serine proteases"/>
    <property type="match status" value="1"/>
</dbReference>
<evidence type="ECO:0000313" key="14">
    <source>
        <dbReference type="EMBL" id="KAK7892044.1"/>
    </source>
</evidence>
<evidence type="ECO:0000256" key="11">
    <source>
        <dbReference type="SAM" id="SignalP"/>
    </source>
</evidence>
<feature type="signal peptide" evidence="11">
    <location>
        <begin position="1"/>
        <end position="19"/>
    </location>
</feature>
<dbReference type="InterPro" id="IPR018114">
    <property type="entry name" value="TRYPSIN_HIS"/>
</dbReference>
<dbReference type="SMART" id="SM00042">
    <property type="entry name" value="CUB"/>
    <property type="match status" value="2"/>
</dbReference>
<keyword evidence="7" id="KW-1015">Disulfide bond</keyword>
<gene>
    <name evidence="14" type="ORF">WMY93_024007</name>
</gene>
<evidence type="ECO:0000256" key="7">
    <source>
        <dbReference type="ARBA" id="ARBA00023157"/>
    </source>
</evidence>
<comment type="caution">
    <text evidence="14">The sequence shown here is derived from an EMBL/GenBank/DDBJ whole genome shotgun (WGS) entry which is preliminary data.</text>
</comment>
<dbReference type="InterPro" id="IPR035914">
    <property type="entry name" value="Sperma_CUB_dom_sf"/>
</dbReference>
<sequence>MKKTTAALVFLYLWTNTGTFTPPPGSKCGAPQVWSSLVHALRVVGGVEATQGSHPWLVSLRKKGLTFCGGAILSEHWIMTAAHCFSSTSRESFRSVRVVIGDFDQHIFDEEEQVFTIKGIFVHEKYHHTLPMNYDIALLELNQPIQLGKRVQPVCLPLRDDHTQPDTNCIVAGWGRTKERGHLSSTLREVQLNLVEPAKCKYVLQTVKSSMLSPQRLNRPPPALTVLCAGPETGGRDAWGLGGPLVCPVGSAGGHWVALGVTSWGKGCGRSWELNNSRPPSQRGSPGVFTDVKLMLPWIKLTLRHAELKQLGRPLSRLCSVQDGSVTDTEGVIRNPASQHRYYDNNQLCVWSINVPAGYSILIEIEHLDLENDSYCLYDRLTLSVGPQKPVGILCGVFHPRYLFLNNSHHASVFFSSDVSAVGTGFTMKYRAVPELTDPGCDTVVLVQNESNIHSPGYPQHYMNNCMFRWVIYAPQGHIIKLSLTDFELEESSRCLYDSLAVFGDLEGTEDIAVLCGISVPPPVISYHSVMVLQFTSDSSVTHRGFRAHIEFIHHSDLHQEAKPCEKKCNKDLPDDQIHTTQFDSLTGQRRVKAADPQQSSEAFDYQNFSYESSGMD</sequence>
<keyword evidence="15" id="KW-1185">Reference proteome</keyword>
<dbReference type="PROSITE" id="PS01180">
    <property type="entry name" value="CUB"/>
    <property type="match status" value="2"/>
</dbReference>
<feature type="chain" id="PRO_5043351133" description="chymotrypsin" evidence="11">
    <location>
        <begin position="20"/>
        <end position="617"/>
    </location>
</feature>
<dbReference type="PANTHER" id="PTHR24252">
    <property type="entry name" value="ACROSIN-RELATED"/>
    <property type="match status" value="1"/>
</dbReference>
<evidence type="ECO:0000256" key="6">
    <source>
        <dbReference type="ARBA" id="ARBA00022825"/>
    </source>
</evidence>
<dbReference type="EMBL" id="JBBPFD010000017">
    <property type="protein sequence ID" value="KAK7892044.1"/>
    <property type="molecule type" value="Genomic_DNA"/>
</dbReference>
<feature type="domain" description="Peptidase S1" evidence="13">
    <location>
        <begin position="43"/>
        <end position="304"/>
    </location>
</feature>
<evidence type="ECO:0000256" key="2">
    <source>
        <dbReference type="ARBA" id="ARBA00022525"/>
    </source>
</evidence>
<feature type="domain" description="CUB" evidence="12">
    <location>
        <begin position="441"/>
        <end position="553"/>
    </location>
</feature>
<evidence type="ECO:0000259" key="13">
    <source>
        <dbReference type="PROSITE" id="PS50240"/>
    </source>
</evidence>
<keyword evidence="2" id="KW-0964">Secreted</keyword>
<dbReference type="PANTHER" id="PTHR24252:SF7">
    <property type="entry name" value="HYALIN"/>
    <property type="match status" value="1"/>
</dbReference>
<evidence type="ECO:0000256" key="4">
    <source>
        <dbReference type="ARBA" id="ARBA00022757"/>
    </source>
</evidence>
<keyword evidence="3" id="KW-0645">Protease</keyword>
<evidence type="ECO:0000256" key="5">
    <source>
        <dbReference type="ARBA" id="ARBA00022801"/>
    </source>
</evidence>
<dbReference type="Pfam" id="PF00089">
    <property type="entry name" value="Trypsin"/>
    <property type="match status" value="1"/>
</dbReference>
<keyword evidence="11" id="KW-0732">Signal</keyword>
<proteinExistence type="predicted"/>
<dbReference type="GO" id="GO:0007340">
    <property type="term" value="P:acrosome reaction"/>
    <property type="evidence" value="ECO:0007669"/>
    <property type="project" value="TreeGrafter"/>
</dbReference>
<dbReference type="PRINTS" id="PR00722">
    <property type="entry name" value="CHYMOTRYPSIN"/>
</dbReference>
<dbReference type="GO" id="GO:0006508">
    <property type="term" value="P:proteolysis"/>
    <property type="evidence" value="ECO:0007669"/>
    <property type="project" value="UniProtKB-KW"/>
</dbReference>
<feature type="region of interest" description="Disordered" evidence="10">
    <location>
        <begin position="581"/>
        <end position="601"/>
    </location>
</feature>
<dbReference type="InterPro" id="IPR000859">
    <property type="entry name" value="CUB_dom"/>
</dbReference>
<name>A0AAW0NI88_9GOBI</name>
<keyword evidence="4" id="KW-0222">Digestion</keyword>
<comment type="subcellular location">
    <subcellularLocation>
        <location evidence="1">Secreted</location>
        <location evidence="1">Extracellular space</location>
    </subcellularLocation>
</comment>
<accession>A0AAW0NI88</accession>
<keyword evidence="5" id="KW-0378">Hydrolase</keyword>
<evidence type="ECO:0000256" key="10">
    <source>
        <dbReference type="SAM" id="MobiDB-lite"/>
    </source>
</evidence>
<dbReference type="Proteomes" id="UP001460270">
    <property type="component" value="Unassembled WGS sequence"/>
</dbReference>
<evidence type="ECO:0000313" key="15">
    <source>
        <dbReference type="Proteomes" id="UP001460270"/>
    </source>
</evidence>
<dbReference type="Gene3D" id="2.60.120.290">
    <property type="entry name" value="Spermadhesin, CUB domain"/>
    <property type="match status" value="2"/>
</dbReference>
<dbReference type="InterPro" id="IPR001314">
    <property type="entry name" value="Peptidase_S1A"/>
</dbReference>
<evidence type="ECO:0000256" key="1">
    <source>
        <dbReference type="ARBA" id="ARBA00004239"/>
    </source>
</evidence>
<protein>
    <recommendedName>
        <fullName evidence="8">chymotrypsin</fullName>
        <ecNumber evidence="8">3.4.21.1</ecNumber>
    </recommendedName>
</protein>